<feature type="transmembrane region" description="Helical" evidence="2">
    <location>
        <begin position="41"/>
        <end position="62"/>
    </location>
</feature>
<name>A0A0M1P2C2_9BACL</name>
<keyword evidence="3" id="KW-0131">Cell cycle</keyword>
<sequence length="137" mass="15483">MAYTRGNLAVQERQKETQQSAYLEKTKVIKRRSQLPQKEKLLYLLSVVFVVAVMGVIGMSHVHSYDLNRQIHDTDNKILQAKRSIDQLQVEKQTLEMQVLEKAKQLGYVPIEDNNMIHLSPVSGASGTQSSDSGQND</sequence>
<proteinExistence type="predicted"/>
<keyword evidence="1" id="KW-0175">Coiled coil</keyword>
<dbReference type="PATRIC" id="fig|1705565.3.peg.2713"/>
<keyword evidence="3" id="KW-0132">Cell division</keyword>
<keyword evidence="2" id="KW-0812">Transmembrane</keyword>
<organism evidence="3 4">
    <name type="scientific">Paenibacillus solani</name>
    <dbReference type="NCBI Taxonomy" id="1705565"/>
    <lineage>
        <taxon>Bacteria</taxon>
        <taxon>Bacillati</taxon>
        <taxon>Bacillota</taxon>
        <taxon>Bacilli</taxon>
        <taxon>Bacillales</taxon>
        <taxon>Paenibacillaceae</taxon>
        <taxon>Paenibacillus</taxon>
    </lineage>
</organism>
<evidence type="ECO:0000313" key="4">
    <source>
        <dbReference type="Proteomes" id="UP000036932"/>
    </source>
</evidence>
<accession>A0A0M1P2C2</accession>
<feature type="coiled-coil region" evidence="1">
    <location>
        <begin position="71"/>
        <end position="105"/>
    </location>
</feature>
<dbReference type="OrthoDB" id="2988583at2"/>
<keyword evidence="2" id="KW-1133">Transmembrane helix</keyword>
<comment type="caution">
    <text evidence="3">The sequence shown here is derived from an EMBL/GenBank/DDBJ whole genome shotgun (WGS) entry which is preliminary data.</text>
</comment>
<dbReference type="AlphaFoldDB" id="A0A0M1P2C2"/>
<dbReference type="EMBL" id="LIUT01000001">
    <property type="protein sequence ID" value="KOR88425.1"/>
    <property type="molecule type" value="Genomic_DNA"/>
</dbReference>
<keyword evidence="4" id="KW-1185">Reference proteome</keyword>
<evidence type="ECO:0000256" key="1">
    <source>
        <dbReference type="SAM" id="Coils"/>
    </source>
</evidence>
<dbReference type="RefSeq" id="WP_054401441.1">
    <property type="nucleotide sequence ID" value="NZ_LIUT01000001.1"/>
</dbReference>
<dbReference type="GO" id="GO:0051301">
    <property type="term" value="P:cell division"/>
    <property type="evidence" value="ECO:0007669"/>
    <property type="project" value="UniProtKB-KW"/>
</dbReference>
<gene>
    <name evidence="3" type="ORF">AM231_04160</name>
</gene>
<reference evidence="4" key="1">
    <citation type="submission" date="2015-08" db="EMBL/GenBank/DDBJ databases">
        <title>Genome sequencing project for genomic taxonomy and phylogenomics of Bacillus-like bacteria.</title>
        <authorList>
            <person name="Liu B."/>
            <person name="Wang J."/>
            <person name="Zhu Y."/>
            <person name="Liu G."/>
            <person name="Chen Q."/>
            <person name="Chen Z."/>
            <person name="Lan J."/>
            <person name="Che J."/>
            <person name="Ge C."/>
            <person name="Shi H."/>
            <person name="Pan Z."/>
            <person name="Liu X."/>
        </authorList>
    </citation>
    <scope>NUCLEOTIDE SEQUENCE [LARGE SCALE GENOMIC DNA]</scope>
    <source>
        <strain evidence="4">FJAT-22460</strain>
    </source>
</reference>
<protein>
    <submittedName>
        <fullName evidence="3">Cell division protein FtsL</fullName>
    </submittedName>
</protein>
<keyword evidence="2" id="KW-0472">Membrane</keyword>
<dbReference type="Proteomes" id="UP000036932">
    <property type="component" value="Unassembled WGS sequence"/>
</dbReference>
<evidence type="ECO:0000256" key="2">
    <source>
        <dbReference type="SAM" id="Phobius"/>
    </source>
</evidence>
<evidence type="ECO:0000313" key="3">
    <source>
        <dbReference type="EMBL" id="KOR88425.1"/>
    </source>
</evidence>